<feature type="chain" id="PRO_5015142858" evidence="1">
    <location>
        <begin position="18"/>
        <end position="80"/>
    </location>
</feature>
<dbReference type="AlphaFoldDB" id="A0A2P2NCU2"/>
<protein>
    <submittedName>
        <fullName evidence="2">Uncharacterized protein</fullName>
    </submittedName>
</protein>
<keyword evidence="1" id="KW-0732">Signal</keyword>
<sequence length="80" mass="8827">MVLVVSFLCLSLEMASEKEVELCLNKPIDLCPVIMLKSPDFFGLLLIVVVPGPVSRVAVERASGFNLLSLFSKCVLYHED</sequence>
<feature type="signal peptide" evidence="1">
    <location>
        <begin position="1"/>
        <end position="17"/>
    </location>
</feature>
<evidence type="ECO:0000313" key="2">
    <source>
        <dbReference type="EMBL" id="MBX40260.1"/>
    </source>
</evidence>
<evidence type="ECO:0000256" key="1">
    <source>
        <dbReference type="SAM" id="SignalP"/>
    </source>
</evidence>
<reference evidence="2" key="1">
    <citation type="submission" date="2018-02" db="EMBL/GenBank/DDBJ databases">
        <title>Rhizophora mucronata_Transcriptome.</title>
        <authorList>
            <person name="Meera S.P."/>
            <person name="Sreeshan A."/>
            <person name="Augustine A."/>
        </authorList>
    </citation>
    <scope>NUCLEOTIDE SEQUENCE</scope>
    <source>
        <tissue evidence="2">Leaf</tissue>
    </source>
</reference>
<organism evidence="2">
    <name type="scientific">Rhizophora mucronata</name>
    <name type="common">Asiatic mangrove</name>
    <dbReference type="NCBI Taxonomy" id="61149"/>
    <lineage>
        <taxon>Eukaryota</taxon>
        <taxon>Viridiplantae</taxon>
        <taxon>Streptophyta</taxon>
        <taxon>Embryophyta</taxon>
        <taxon>Tracheophyta</taxon>
        <taxon>Spermatophyta</taxon>
        <taxon>Magnoliopsida</taxon>
        <taxon>eudicotyledons</taxon>
        <taxon>Gunneridae</taxon>
        <taxon>Pentapetalae</taxon>
        <taxon>rosids</taxon>
        <taxon>fabids</taxon>
        <taxon>Malpighiales</taxon>
        <taxon>Rhizophoraceae</taxon>
        <taxon>Rhizophora</taxon>
    </lineage>
</organism>
<name>A0A2P2NCU2_RHIMU</name>
<accession>A0A2P2NCU2</accession>
<dbReference type="EMBL" id="GGEC01059776">
    <property type="protein sequence ID" value="MBX40260.1"/>
    <property type="molecule type" value="Transcribed_RNA"/>
</dbReference>
<proteinExistence type="predicted"/>